<dbReference type="InterPro" id="IPR045078">
    <property type="entry name" value="TST/MPST-like"/>
</dbReference>
<dbReference type="CDD" id="cd01448">
    <property type="entry name" value="TST_Repeat_1"/>
    <property type="match status" value="1"/>
</dbReference>
<organism evidence="5 6">
    <name type="scientific">Ferrimonas marina</name>
    <dbReference type="NCBI Taxonomy" id="299255"/>
    <lineage>
        <taxon>Bacteria</taxon>
        <taxon>Pseudomonadati</taxon>
        <taxon>Pseudomonadota</taxon>
        <taxon>Gammaproteobacteria</taxon>
        <taxon>Alteromonadales</taxon>
        <taxon>Ferrimonadaceae</taxon>
        <taxon>Ferrimonas</taxon>
    </lineage>
</organism>
<dbReference type="Proteomes" id="UP000184268">
    <property type="component" value="Unassembled WGS sequence"/>
</dbReference>
<name>A0A1M5ZBN1_9GAMM</name>
<sequence>MTDAFHLPDLVSADWLQQHLHHPGLKLLDASWYLPGSDRDPVAEWRAARLPGARYFDFDQRLAAPGPLPHMLPEPAQFAAEVARLGISNDDAVVVYDGSGIFSSPRAWWMFKAMGHNGVAVLDGGLPAWRAAGGELESGPVSAPQPGRYLAHRVEAWYADQRQVVASLTQPGHRVVDARSPARFLGQAPEPRPGVRRGRMPGALNLPYDRVLEGGHLRNQAELRECFAALGPAQTEWVFSCGSGVTACVLALAATLAQQSKVRVYDGSWAEWGANPKLPLVVG</sequence>
<dbReference type="InterPro" id="IPR036873">
    <property type="entry name" value="Rhodanese-like_dom_sf"/>
</dbReference>
<evidence type="ECO:0000256" key="3">
    <source>
        <dbReference type="RuleBase" id="RU000507"/>
    </source>
</evidence>
<dbReference type="InterPro" id="IPR001763">
    <property type="entry name" value="Rhodanese-like_dom"/>
</dbReference>
<dbReference type="OrthoDB" id="9781034at2"/>
<reference evidence="5 6" key="1">
    <citation type="submission" date="2016-11" db="EMBL/GenBank/DDBJ databases">
        <authorList>
            <person name="Jaros S."/>
            <person name="Januszkiewicz K."/>
            <person name="Wedrychowicz H."/>
        </authorList>
    </citation>
    <scope>NUCLEOTIDE SEQUENCE [LARGE SCALE GENOMIC DNA]</scope>
    <source>
        <strain evidence="5 6">DSM 16917</strain>
    </source>
</reference>
<dbReference type="FunFam" id="3.40.250.10:FF:000015">
    <property type="entry name" value="Sulfurtransferase"/>
    <property type="match status" value="1"/>
</dbReference>
<protein>
    <recommendedName>
        <fullName evidence="3">Sulfurtransferase</fullName>
    </recommendedName>
</protein>
<dbReference type="RefSeq" id="WP_067661353.1">
    <property type="nucleotide sequence ID" value="NZ_FQXG01000010.1"/>
</dbReference>
<accession>A0A1M5ZBN1</accession>
<evidence type="ECO:0000256" key="1">
    <source>
        <dbReference type="ARBA" id="ARBA00022679"/>
    </source>
</evidence>
<dbReference type="PROSITE" id="PS50206">
    <property type="entry name" value="RHODANESE_3"/>
    <property type="match status" value="2"/>
</dbReference>
<dbReference type="SUPFAM" id="SSF52821">
    <property type="entry name" value="Rhodanese/Cell cycle control phosphatase"/>
    <property type="match status" value="2"/>
</dbReference>
<proteinExistence type="predicted"/>
<dbReference type="Gene3D" id="3.40.250.10">
    <property type="entry name" value="Rhodanese-like domain"/>
    <property type="match status" value="2"/>
</dbReference>
<evidence type="ECO:0000313" key="5">
    <source>
        <dbReference type="EMBL" id="SHI21303.1"/>
    </source>
</evidence>
<dbReference type="PROSITE" id="PS00683">
    <property type="entry name" value="RHODANESE_2"/>
    <property type="match status" value="1"/>
</dbReference>
<feature type="domain" description="Rhodanese" evidence="4">
    <location>
        <begin position="169"/>
        <end position="281"/>
    </location>
</feature>
<dbReference type="Pfam" id="PF00581">
    <property type="entry name" value="Rhodanese"/>
    <property type="match status" value="2"/>
</dbReference>
<dbReference type="STRING" id="299255.SAMN02745129_0116"/>
<gene>
    <name evidence="5" type="ORF">SAMN02745129_0116</name>
</gene>
<keyword evidence="6" id="KW-1185">Reference proteome</keyword>
<dbReference type="SMART" id="SM00450">
    <property type="entry name" value="RHOD"/>
    <property type="match status" value="2"/>
</dbReference>
<evidence type="ECO:0000313" key="6">
    <source>
        <dbReference type="Proteomes" id="UP000184268"/>
    </source>
</evidence>
<dbReference type="PANTHER" id="PTHR11364">
    <property type="entry name" value="THIOSULFATE SULFERTANSFERASE"/>
    <property type="match status" value="1"/>
</dbReference>
<dbReference type="CDD" id="cd01449">
    <property type="entry name" value="TST_Repeat_2"/>
    <property type="match status" value="1"/>
</dbReference>
<feature type="domain" description="Rhodanese" evidence="4">
    <location>
        <begin position="21"/>
        <end position="138"/>
    </location>
</feature>
<keyword evidence="1 3" id="KW-0808">Transferase</keyword>
<dbReference type="PANTHER" id="PTHR11364:SF27">
    <property type="entry name" value="SULFURTRANSFERASE"/>
    <property type="match status" value="1"/>
</dbReference>
<dbReference type="EMBL" id="FQXG01000010">
    <property type="protein sequence ID" value="SHI21303.1"/>
    <property type="molecule type" value="Genomic_DNA"/>
</dbReference>
<dbReference type="GO" id="GO:0004792">
    <property type="term" value="F:thiosulfate-cyanide sulfurtransferase activity"/>
    <property type="evidence" value="ECO:0007669"/>
    <property type="project" value="InterPro"/>
</dbReference>
<keyword evidence="2" id="KW-0677">Repeat</keyword>
<evidence type="ECO:0000259" key="4">
    <source>
        <dbReference type="PROSITE" id="PS50206"/>
    </source>
</evidence>
<keyword evidence="5" id="KW-0670">Pyruvate</keyword>
<evidence type="ECO:0000256" key="2">
    <source>
        <dbReference type="ARBA" id="ARBA00022737"/>
    </source>
</evidence>
<dbReference type="InterPro" id="IPR001307">
    <property type="entry name" value="Thiosulphate_STrfase_CS"/>
</dbReference>
<dbReference type="AlphaFoldDB" id="A0A1M5ZBN1"/>